<gene>
    <name evidence="1" type="ORF">LTR37_012161</name>
</gene>
<sequence length="317" mass="35386">MSSVDTMSSQDIEDTMTIDRRTNRSIPTFILQHLIKPFNTRLIQPKEDLPAGSNPLEIHRKAKKSCDVQERVNGSVRNKKRKRLYYFAGGAWSMPPSSEHWALCVEFVKQLPDTTVSIVSYPLAPNSPAPKALPQLMVMYKSIMRDAQGAGEEVLFVGDSAGGNVILCLTLAALAEDEKAPCPTTLMVISPACDLSNQNPEMSRTEKHDPLLRTRFTGDSATKWRDSWDAKDSRVTPSAADVSALVRRGVQVHGVTGSYDILSPDAVLFRDKCRAAGVRGEWLHWEKQMHCFALAWMYKLPESVAAKDWIVDVLRRS</sequence>
<accession>A0ACC3MZW4</accession>
<protein>
    <submittedName>
        <fullName evidence="1">Uncharacterized protein</fullName>
    </submittedName>
</protein>
<reference evidence="1" key="1">
    <citation type="submission" date="2023-07" db="EMBL/GenBank/DDBJ databases">
        <title>Black Yeasts Isolated from many extreme environments.</title>
        <authorList>
            <person name="Coleine C."/>
            <person name="Stajich J.E."/>
            <person name="Selbmann L."/>
        </authorList>
    </citation>
    <scope>NUCLEOTIDE SEQUENCE</scope>
    <source>
        <strain evidence="1">CCFEE 5714</strain>
    </source>
</reference>
<name>A0ACC3MZW4_9PEZI</name>
<keyword evidence="2" id="KW-1185">Reference proteome</keyword>
<evidence type="ECO:0000313" key="1">
    <source>
        <dbReference type="EMBL" id="KAK3707317.1"/>
    </source>
</evidence>
<dbReference type="Proteomes" id="UP001281147">
    <property type="component" value="Unassembled WGS sequence"/>
</dbReference>
<organism evidence="1 2">
    <name type="scientific">Vermiconidia calcicola</name>
    <dbReference type="NCBI Taxonomy" id="1690605"/>
    <lineage>
        <taxon>Eukaryota</taxon>
        <taxon>Fungi</taxon>
        <taxon>Dikarya</taxon>
        <taxon>Ascomycota</taxon>
        <taxon>Pezizomycotina</taxon>
        <taxon>Dothideomycetes</taxon>
        <taxon>Dothideomycetidae</taxon>
        <taxon>Mycosphaerellales</taxon>
        <taxon>Extremaceae</taxon>
        <taxon>Vermiconidia</taxon>
    </lineage>
</organism>
<comment type="caution">
    <text evidence="1">The sequence shown here is derived from an EMBL/GenBank/DDBJ whole genome shotgun (WGS) entry which is preliminary data.</text>
</comment>
<evidence type="ECO:0000313" key="2">
    <source>
        <dbReference type="Proteomes" id="UP001281147"/>
    </source>
</evidence>
<dbReference type="EMBL" id="JAUTXU010000111">
    <property type="protein sequence ID" value="KAK3707317.1"/>
    <property type="molecule type" value="Genomic_DNA"/>
</dbReference>
<proteinExistence type="predicted"/>